<sequence length="152" mass="15276">MMIKRVAMGLGAATVLGAAAGMASAAEAPVGYVKNVTGEVRVISAGEAARAAVGSPVAAGSTLKTAANSSVGISLRDNTLLSLGPNTEFTLSEFAFDPGEGKLSLASRLTRGTLDYVSGVIARLRPEAVSVATPSSTLAVRGTHFVVKVEGE</sequence>
<organism evidence="3 4">
    <name type="scientific">Candidatus Accumulibacter phosphatis</name>
    <dbReference type="NCBI Taxonomy" id="327160"/>
    <lineage>
        <taxon>Bacteria</taxon>
        <taxon>Pseudomonadati</taxon>
        <taxon>Pseudomonadota</taxon>
        <taxon>Betaproteobacteria</taxon>
        <taxon>Candidatus Accumulibacter</taxon>
    </lineage>
</organism>
<reference evidence="3 4" key="1">
    <citation type="submission" date="2014-02" db="EMBL/GenBank/DDBJ databases">
        <title>Expanding our view of genomic diversity in Candidatus Accumulibacter clades.</title>
        <authorList>
            <person name="Skennerton C.T."/>
            <person name="Barr J.J."/>
            <person name="Slater F.R."/>
            <person name="Bond P.L."/>
            <person name="Tyson G.W."/>
        </authorList>
    </citation>
    <scope>NUCLEOTIDE SEQUENCE [LARGE SCALE GENOMIC DNA]</scope>
    <source>
        <strain evidence="4">BA-91</strain>
    </source>
</reference>
<comment type="caution">
    <text evidence="3">The sequence shown here is derived from an EMBL/GenBank/DDBJ whole genome shotgun (WGS) entry which is preliminary data.</text>
</comment>
<dbReference type="Pfam" id="PF04773">
    <property type="entry name" value="FecR"/>
    <property type="match status" value="1"/>
</dbReference>
<dbReference type="InterPro" id="IPR006860">
    <property type="entry name" value="FecR"/>
</dbReference>
<name>A0A084Y6F1_9PROT</name>
<proteinExistence type="predicted"/>
<keyword evidence="1" id="KW-0732">Signal</keyword>
<dbReference type="AlphaFoldDB" id="A0A084Y6F1"/>
<feature type="chain" id="PRO_5001785681" evidence="1">
    <location>
        <begin position="26"/>
        <end position="152"/>
    </location>
</feature>
<evidence type="ECO:0000259" key="2">
    <source>
        <dbReference type="Pfam" id="PF04773"/>
    </source>
</evidence>
<protein>
    <submittedName>
        <fullName evidence="3">FecR protein</fullName>
    </submittedName>
</protein>
<feature type="domain" description="FecR protein" evidence="2">
    <location>
        <begin position="62"/>
        <end position="150"/>
    </location>
</feature>
<evidence type="ECO:0000256" key="1">
    <source>
        <dbReference type="SAM" id="SignalP"/>
    </source>
</evidence>
<dbReference type="PANTHER" id="PTHR38731">
    <property type="entry name" value="LIPL45-RELATED LIPOPROTEIN-RELATED"/>
    <property type="match status" value="1"/>
</dbReference>
<evidence type="ECO:0000313" key="4">
    <source>
        <dbReference type="Proteomes" id="UP000020077"/>
    </source>
</evidence>
<gene>
    <name evidence="3" type="ORF">AW09_004616</name>
</gene>
<dbReference type="Proteomes" id="UP000020077">
    <property type="component" value="Unassembled WGS sequence"/>
</dbReference>
<dbReference type="EMBL" id="JDVG02000724">
    <property type="protein sequence ID" value="KFB70295.1"/>
    <property type="molecule type" value="Genomic_DNA"/>
</dbReference>
<feature type="signal peptide" evidence="1">
    <location>
        <begin position="1"/>
        <end position="25"/>
    </location>
</feature>
<accession>A0A084Y6F1</accession>
<evidence type="ECO:0000313" key="3">
    <source>
        <dbReference type="EMBL" id="KFB70295.1"/>
    </source>
</evidence>